<feature type="compositionally biased region" description="Basic and acidic residues" evidence="6">
    <location>
        <begin position="103"/>
        <end position="119"/>
    </location>
</feature>
<feature type="region of interest" description="Disordered" evidence="6">
    <location>
        <begin position="36"/>
        <end position="143"/>
    </location>
</feature>
<dbReference type="NCBIfam" id="TIGR01168">
    <property type="entry name" value="YSIRK_signal"/>
    <property type="match status" value="1"/>
</dbReference>
<dbReference type="Proteomes" id="UP001065705">
    <property type="component" value="Chromosome"/>
</dbReference>
<keyword evidence="5" id="KW-0572">Peptidoglycan-anchor</keyword>
<evidence type="ECO:0000256" key="1">
    <source>
        <dbReference type="ARBA" id="ARBA00004168"/>
    </source>
</evidence>
<dbReference type="NCBIfam" id="TIGR01167">
    <property type="entry name" value="LPXTG_anchor"/>
    <property type="match status" value="1"/>
</dbReference>
<evidence type="ECO:0000259" key="8">
    <source>
        <dbReference type="PROSITE" id="PS50847"/>
    </source>
</evidence>
<evidence type="ECO:0000256" key="6">
    <source>
        <dbReference type="SAM" id="MobiDB-lite"/>
    </source>
</evidence>
<feature type="compositionally biased region" description="Polar residues" evidence="6">
    <location>
        <begin position="48"/>
        <end position="102"/>
    </location>
</feature>
<keyword evidence="3" id="KW-0964">Secreted</keyword>
<sequence length="663" mass="74710">MNNEIKHTHSIRKYNIGAASVVLGMIIFLGNIGSGDAQASESDKDIQKSLNPNTEMHTNLKNTNITQPALNTSAQTDKSTQHQPSSELKSPQTVDQATQSTHANKDKTTPKVNPQDHHQSTKPSKTPSPQTPKNNQVNPPKAKENVIDALKQTKPVKDIRNITSKVKVQSAEIKEVHQANTDKKNLKHINPHKGDKLKLKYQWKLGKDVKSGDYVDIHLSDNVNTKGVVDNRVLPNIKEGTHTVAVGKLVDNHKLRYTFTDFVNQRTNINVSLNLDLYINRQNVLNDSKQTVMATLGNLKTERQINVTYDQGASQHGVKVNGTFSHINPEKKTFEHITYVTSQTEKAKSGLVSAMLVHGQDLKGKTSVKVYEYIGKGLVNQSLTINPRNQSMFKDVTYLFDKMLFTNSHGYHLEATPLNRQYLIVFNGTFNENADSIKFDTQLLGFKNPLTEEKVAQVGWSNQIKVFKDNVTGSGTAISALKDSKMDEDKEKPKGEDKPQIQPKPEDNNKMKPQDQNKPPKDKNDVPMPKDEMKKPTPEKQPDQQIKPEQDKDHMMKKQPQPNVPKPMPMPKEEKQEQPKGPKMIQDRHQMTPPTTGEQPIMKNHKRMHEMSQKKAQQKDKHMKSMLPETGETTSTETTTLFGTLLAILGLTAFVTRRKENKN</sequence>
<evidence type="ECO:0000256" key="5">
    <source>
        <dbReference type="ARBA" id="ARBA00023088"/>
    </source>
</evidence>
<feature type="compositionally biased region" description="Low complexity" evidence="6">
    <location>
        <begin position="121"/>
        <end position="133"/>
    </location>
</feature>
<name>A0ABD7TYF9_9STAP</name>
<gene>
    <name evidence="9" type="ORF">MUA95_04785</name>
</gene>
<dbReference type="InterPro" id="IPR019931">
    <property type="entry name" value="LPXTG_anchor"/>
</dbReference>
<dbReference type="PROSITE" id="PS50847">
    <property type="entry name" value="GRAM_POS_ANCHORING"/>
    <property type="match status" value="1"/>
</dbReference>
<dbReference type="RefSeq" id="WP_262619241.1">
    <property type="nucleotide sequence ID" value="NZ_CP094809.1"/>
</dbReference>
<evidence type="ECO:0000313" key="10">
    <source>
        <dbReference type="Proteomes" id="UP001065705"/>
    </source>
</evidence>
<dbReference type="AlphaFoldDB" id="A0ABD7TYF9"/>
<keyword evidence="2" id="KW-0134">Cell wall</keyword>
<dbReference type="Gene3D" id="2.60.40.1280">
    <property type="match status" value="1"/>
</dbReference>
<dbReference type="InterPro" id="IPR041171">
    <property type="entry name" value="SDR_Ig"/>
</dbReference>
<dbReference type="Gene3D" id="2.60.40.1290">
    <property type="match status" value="1"/>
</dbReference>
<dbReference type="Pfam" id="PF00746">
    <property type="entry name" value="Gram_pos_anchor"/>
    <property type="match status" value="1"/>
</dbReference>
<organism evidence="9 10">
    <name type="scientific">Staphylococcus agnetis</name>
    <dbReference type="NCBI Taxonomy" id="985762"/>
    <lineage>
        <taxon>Bacteria</taxon>
        <taxon>Bacillati</taxon>
        <taxon>Bacillota</taxon>
        <taxon>Bacilli</taxon>
        <taxon>Bacillales</taxon>
        <taxon>Staphylococcaceae</taxon>
        <taxon>Staphylococcus</taxon>
    </lineage>
</organism>
<evidence type="ECO:0000256" key="4">
    <source>
        <dbReference type="ARBA" id="ARBA00022729"/>
    </source>
</evidence>
<keyword evidence="7" id="KW-0472">Membrane</keyword>
<dbReference type="Pfam" id="PF04650">
    <property type="entry name" value="YSIRK_signal"/>
    <property type="match status" value="1"/>
</dbReference>
<dbReference type="EMBL" id="CP094809">
    <property type="protein sequence ID" value="UXU58097.1"/>
    <property type="molecule type" value="Genomic_DNA"/>
</dbReference>
<dbReference type="Pfam" id="PF17961">
    <property type="entry name" value="Big_8"/>
    <property type="match status" value="1"/>
</dbReference>
<dbReference type="SUPFAM" id="SSF49401">
    <property type="entry name" value="Bacterial adhesins"/>
    <property type="match status" value="2"/>
</dbReference>
<accession>A0ABD7TYF9</accession>
<reference evidence="9" key="1">
    <citation type="submission" date="2022-03" db="EMBL/GenBank/DDBJ databases">
        <title>Comparative Genomics of East African Camel-Associated Staphylococcaceae spp.: Diversity and Inheritance of Traits Involved in Host-Pathogen Interactions.</title>
        <authorList>
            <person name="Akarsu H."/>
            <person name="Liljander A."/>
            <person name="Younan M."/>
            <person name="Brodard I."/>
            <person name="Glucks I."/>
            <person name="Labroussaa F."/>
            <person name="Overesch G."/>
            <person name="Kuhnert P."/>
            <person name="Perreten V."/>
            <person name="Drexler J.F."/>
            <person name="Corman V.M."/>
            <person name="Falquet L."/>
            <person name="Jores J."/>
        </authorList>
    </citation>
    <scope>NUCLEOTIDE SEQUENCE</scope>
    <source>
        <strain evidence="9">IVB6197</strain>
    </source>
</reference>
<evidence type="ECO:0000256" key="7">
    <source>
        <dbReference type="SAM" id="Phobius"/>
    </source>
</evidence>
<dbReference type="InterPro" id="IPR008966">
    <property type="entry name" value="Adhesion_dom_sf"/>
</dbReference>
<proteinExistence type="predicted"/>
<comment type="subcellular location">
    <subcellularLocation>
        <location evidence="1">Secreted</location>
        <location evidence="1">Cell wall</location>
        <topology evidence="1">Peptidoglycan-anchor</topology>
    </subcellularLocation>
</comment>
<feature type="domain" description="Gram-positive cocci surface proteins LPxTG" evidence="8">
    <location>
        <begin position="627"/>
        <end position="663"/>
    </location>
</feature>
<feature type="transmembrane region" description="Helical" evidence="7">
    <location>
        <begin position="639"/>
        <end position="656"/>
    </location>
</feature>
<dbReference type="InterPro" id="IPR005877">
    <property type="entry name" value="YSIRK_signal_dom"/>
</dbReference>
<keyword evidence="4" id="KW-0732">Signal</keyword>
<evidence type="ECO:0000256" key="3">
    <source>
        <dbReference type="ARBA" id="ARBA00022525"/>
    </source>
</evidence>
<evidence type="ECO:0000256" key="2">
    <source>
        <dbReference type="ARBA" id="ARBA00022512"/>
    </source>
</evidence>
<keyword evidence="7" id="KW-0812">Transmembrane</keyword>
<feature type="compositionally biased region" description="Basic and acidic residues" evidence="6">
    <location>
        <begin position="609"/>
        <end position="620"/>
    </location>
</feature>
<dbReference type="InterPro" id="IPR011252">
    <property type="entry name" value="Fibrogen-bd_dom1"/>
</dbReference>
<feature type="region of interest" description="Disordered" evidence="6">
    <location>
        <begin position="478"/>
        <end position="636"/>
    </location>
</feature>
<feature type="compositionally biased region" description="Basic and acidic residues" evidence="6">
    <location>
        <begin position="482"/>
        <end position="556"/>
    </location>
</feature>
<protein>
    <submittedName>
        <fullName evidence="9">Ig-like domain-containing protein</fullName>
    </submittedName>
</protein>
<feature type="compositionally biased region" description="Basic and acidic residues" evidence="6">
    <location>
        <begin position="571"/>
        <end position="590"/>
    </location>
</feature>
<evidence type="ECO:0000313" key="9">
    <source>
        <dbReference type="EMBL" id="UXU58097.1"/>
    </source>
</evidence>
<keyword evidence="7" id="KW-1133">Transmembrane helix</keyword>